<proteinExistence type="predicted"/>
<feature type="domain" description="HAMP" evidence="5">
    <location>
        <begin position="317"/>
        <end position="369"/>
    </location>
</feature>
<keyword evidence="2" id="KW-0597">Phosphoprotein</keyword>
<evidence type="ECO:0000259" key="5">
    <source>
        <dbReference type="PROSITE" id="PS50885"/>
    </source>
</evidence>
<evidence type="ECO:0000256" key="4">
    <source>
        <dbReference type="SAM" id="Phobius"/>
    </source>
</evidence>
<keyword evidence="4" id="KW-0472">Membrane</keyword>
<comment type="caution">
    <text evidence="6">The sequence shown here is derived from an EMBL/GenBank/DDBJ whole genome shotgun (WGS) entry which is preliminary data.</text>
</comment>
<evidence type="ECO:0000313" key="6">
    <source>
        <dbReference type="EMBL" id="RGX29523.1"/>
    </source>
</evidence>
<sequence length="576" mass="65499">MKFKRSFSVHLLISFLISTLIPFMLIAYVVAHIYAREYSRDVRSLLDTTASSLDSNIATYLKELEQVTMQPYYNNELYNYLRGLSRDQDYALMERLNLQRNLDSNMSFVRYTREDINGIFIVTGDRCLYYTITGTDHKTLSPAFDYGEQSWYQEAVKADGRCLLIGPHVPDYIIPRDTPVISLARSIVVLESREPLYVIKIDVNTRIFDRLFQNFTFHVDSKIIIKDENQRIIYANQPLSDEDRETLENTPGAASVSLADGSFQRYTYPITGYPWDITILLSNQELNSRTGIIYLTALLLYLAGVVMAMASFRLSSKKMVASINSMRGIFYAIQNEDFSRKYTYVSDTELDDLGDSLNAMSEELQNRIQKEYVMAIRQKDTEFKALQAQIQPHFLFNTLNNFVALNQVGDRDALENALFELSGMLRYILKAPALIPLSMELSFVEDYCSLQKLRFSDRLNYVVDRRVPAEGIMIPKLLLQPIVENSILHGVEPCNRACTIRISLSPAAHGVTIVIEDDGAGCELPEGEAPGIGLANVRERLASFSPRSSFSMESCPGEGTRTVIELYIEVMEETIS</sequence>
<keyword evidence="3" id="KW-0808">Transferase</keyword>
<dbReference type="SUPFAM" id="SSF55874">
    <property type="entry name" value="ATPase domain of HSP90 chaperone/DNA topoisomerase II/histidine kinase"/>
    <property type="match status" value="1"/>
</dbReference>
<dbReference type="GO" id="GO:0016020">
    <property type="term" value="C:membrane"/>
    <property type="evidence" value="ECO:0007669"/>
    <property type="project" value="UniProtKB-SubCell"/>
</dbReference>
<comment type="subcellular location">
    <subcellularLocation>
        <location evidence="1">Membrane</location>
    </subcellularLocation>
</comment>
<dbReference type="EMBL" id="QSBM01000007">
    <property type="protein sequence ID" value="RGX29523.1"/>
    <property type="molecule type" value="Genomic_DNA"/>
</dbReference>
<dbReference type="GO" id="GO:0000155">
    <property type="term" value="F:phosphorelay sensor kinase activity"/>
    <property type="evidence" value="ECO:0007669"/>
    <property type="project" value="InterPro"/>
</dbReference>
<dbReference type="InterPro" id="IPR003660">
    <property type="entry name" value="HAMP_dom"/>
</dbReference>
<evidence type="ECO:0000313" key="7">
    <source>
        <dbReference type="Proteomes" id="UP000283880"/>
    </source>
</evidence>
<dbReference type="PANTHER" id="PTHR34220:SF7">
    <property type="entry name" value="SENSOR HISTIDINE KINASE YPDA"/>
    <property type="match status" value="1"/>
</dbReference>
<dbReference type="InterPro" id="IPR050640">
    <property type="entry name" value="Bact_2-comp_sensor_kinase"/>
</dbReference>
<dbReference type="RefSeq" id="WP_117777419.1">
    <property type="nucleotide sequence ID" value="NZ_JAWYJI010000079.1"/>
</dbReference>
<dbReference type="PROSITE" id="PS50885">
    <property type="entry name" value="HAMP"/>
    <property type="match status" value="1"/>
</dbReference>
<dbReference type="PANTHER" id="PTHR34220">
    <property type="entry name" value="SENSOR HISTIDINE KINASE YPDA"/>
    <property type="match status" value="1"/>
</dbReference>
<feature type="transmembrane region" description="Helical" evidence="4">
    <location>
        <begin position="12"/>
        <end position="35"/>
    </location>
</feature>
<dbReference type="AlphaFoldDB" id="A0A413FFU7"/>
<dbReference type="OrthoDB" id="9776552at2"/>
<organism evidence="6 7">
    <name type="scientific">Enterocloster asparagiformis</name>
    <dbReference type="NCBI Taxonomy" id="333367"/>
    <lineage>
        <taxon>Bacteria</taxon>
        <taxon>Bacillati</taxon>
        <taxon>Bacillota</taxon>
        <taxon>Clostridia</taxon>
        <taxon>Lachnospirales</taxon>
        <taxon>Lachnospiraceae</taxon>
        <taxon>Enterocloster</taxon>
    </lineage>
</organism>
<dbReference type="Gene3D" id="6.10.340.10">
    <property type="match status" value="1"/>
</dbReference>
<reference evidence="6 7" key="1">
    <citation type="submission" date="2018-08" db="EMBL/GenBank/DDBJ databases">
        <title>A genome reference for cultivated species of the human gut microbiota.</title>
        <authorList>
            <person name="Zou Y."/>
            <person name="Xue W."/>
            <person name="Luo G."/>
        </authorList>
    </citation>
    <scope>NUCLEOTIDE SEQUENCE [LARGE SCALE GENOMIC DNA]</scope>
    <source>
        <strain evidence="6 7">AF04-15</strain>
    </source>
</reference>
<dbReference type="InterPro" id="IPR010559">
    <property type="entry name" value="Sig_transdc_His_kin_internal"/>
</dbReference>
<evidence type="ECO:0000256" key="3">
    <source>
        <dbReference type="ARBA" id="ARBA00022679"/>
    </source>
</evidence>
<dbReference type="Gene3D" id="3.30.565.10">
    <property type="entry name" value="Histidine kinase-like ATPase, C-terminal domain"/>
    <property type="match status" value="1"/>
</dbReference>
<evidence type="ECO:0000256" key="2">
    <source>
        <dbReference type="ARBA" id="ARBA00022553"/>
    </source>
</evidence>
<dbReference type="Proteomes" id="UP000283880">
    <property type="component" value="Unassembled WGS sequence"/>
</dbReference>
<protein>
    <recommendedName>
        <fullName evidence="5">HAMP domain-containing protein</fullName>
    </recommendedName>
</protein>
<feature type="transmembrane region" description="Helical" evidence="4">
    <location>
        <begin position="292"/>
        <end position="312"/>
    </location>
</feature>
<dbReference type="InterPro" id="IPR036890">
    <property type="entry name" value="HATPase_C_sf"/>
</dbReference>
<keyword evidence="4" id="KW-1133">Transmembrane helix</keyword>
<gene>
    <name evidence="6" type="ORF">DWV29_10355</name>
</gene>
<dbReference type="SMART" id="SM00304">
    <property type="entry name" value="HAMP"/>
    <property type="match status" value="1"/>
</dbReference>
<accession>A0A413FFU7</accession>
<evidence type="ECO:0000256" key="1">
    <source>
        <dbReference type="ARBA" id="ARBA00004370"/>
    </source>
</evidence>
<dbReference type="Pfam" id="PF06580">
    <property type="entry name" value="His_kinase"/>
    <property type="match status" value="1"/>
</dbReference>
<name>A0A413FFU7_9FIRM</name>
<keyword evidence="4" id="KW-0812">Transmembrane</keyword>